<dbReference type="PANTHER" id="PTHR35385:SF2">
    <property type="entry name" value="PROTEIN B, PUTATIVE-RELATED"/>
    <property type="match status" value="1"/>
</dbReference>
<dbReference type="EMBL" id="VIIS01002197">
    <property type="protein sequence ID" value="KAF0287344.1"/>
    <property type="molecule type" value="Genomic_DNA"/>
</dbReference>
<dbReference type="Proteomes" id="UP000440578">
    <property type="component" value="Unassembled WGS sequence"/>
</dbReference>
<organism evidence="1 2">
    <name type="scientific">Amphibalanus amphitrite</name>
    <name type="common">Striped barnacle</name>
    <name type="synonym">Balanus amphitrite</name>
    <dbReference type="NCBI Taxonomy" id="1232801"/>
    <lineage>
        <taxon>Eukaryota</taxon>
        <taxon>Metazoa</taxon>
        <taxon>Ecdysozoa</taxon>
        <taxon>Arthropoda</taxon>
        <taxon>Crustacea</taxon>
        <taxon>Multicrustacea</taxon>
        <taxon>Cirripedia</taxon>
        <taxon>Thoracica</taxon>
        <taxon>Thoracicalcarea</taxon>
        <taxon>Balanomorpha</taxon>
        <taxon>Balanoidea</taxon>
        <taxon>Balanidae</taxon>
        <taxon>Amphibalaninae</taxon>
        <taxon>Amphibalanus</taxon>
    </lineage>
</organism>
<sequence>MADIKLCPYSKDISTIFCNLTLFRMGYSAEQARDELISAPQEEAGDDFYRVTADRAHCPDVGYCHRLYRTEFKKVYGELSGEKMLDGLRCLVEQYDGTSGGRSALEVDDHNVVVAIVTPLMRRVSQLWPRAAVMWFVDSSGNMDRSDSRLFLLLTHSPVGALPVGAIVTSSESTSVLTAGLQLLLTLMDEQSFGGRGARGPVVAMTDDCAALS</sequence>
<gene>
    <name evidence="1" type="ORF">FJT64_001468</name>
</gene>
<reference evidence="1 2" key="1">
    <citation type="submission" date="2019-07" db="EMBL/GenBank/DDBJ databases">
        <title>Draft genome assembly of a fouling barnacle, Amphibalanus amphitrite (Darwin, 1854): The first reference genome for Thecostraca.</title>
        <authorList>
            <person name="Kim W."/>
        </authorList>
    </citation>
    <scope>NUCLEOTIDE SEQUENCE [LARGE SCALE GENOMIC DNA]</scope>
    <source>
        <strain evidence="1">SNU_AA5</strain>
        <tissue evidence="1">Soma without cirri and trophi</tissue>
    </source>
</reference>
<keyword evidence="2" id="KW-1185">Reference proteome</keyword>
<evidence type="ECO:0000313" key="1">
    <source>
        <dbReference type="EMBL" id="KAF0287344.1"/>
    </source>
</evidence>
<dbReference type="OrthoDB" id="8112855at2759"/>
<proteinExistence type="predicted"/>
<accession>A0A6A4V704</accession>
<evidence type="ECO:0008006" key="3">
    <source>
        <dbReference type="Google" id="ProtNLM"/>
    </source>
</evidence>
<name>A0A6A4V704_AMPAM</name>
<protein>
    <recommendedName>
        <fullName evidence="3">MULE transposase domain-containing protein</fullName>
    </recommendedName>
</protein>
<dbReference type="PANTHER" id="PTHR35385">
    <property type="entry name" value="PROTEIN B, PUTATIVE-RELATED-RELATED"/>
    <property type="match status" value="1"/>
</dbReference>
<evidence type="ECO:0000313" key="2">
    <source>
        <dbReference type="Proteomes" id="UP000440578"/>
    </source>
</evidence>
<comment type="caution">
    <text evidence="1">The sequence shown here is derived from an EMBL/GenBank/DDBJ whole genome shotgun (WGS) entry which is preliminary data.</text>
</comment>
<dbReference type="AlphaFoldDB" id="A0A6A4V704"/>